<evidence type="ECO:0008006" key="3">
    <source>
        <dbReference type="Google" id="ProtNLM"/>
    </source>
</evidence>
<protein>
    <recommendedName>
        <fullName evidence="3">Glycosyltransferase</fullName>
    </recommendedName>
</protein>
<organism evidence="1 2">
    <name type="scientific">Microbacterium thalassium</name>
    <dbReference type="NCBI Taxonomy" id="362649"/>
    <lineage>
        <taxon>Bacteria</taxon>
        <taxon>Bacillati</taxon>
        <taxon>Actinomycetota</taxon>
        <taxon>Actinomycetes</taxon>
        <taxon>Micrococcales</taxon>
        <taxon>Microbacteriaceae</taxon>
        <taxon>Microbacterium</taxon>
    </lineage>
</organism>
<dbReference type="Proteomes" id="UP000537775">
    <property type="component" value="Unassembled WGS sequence"/>
</dbReference>
<dbReference type="EMBL" id="JACHML010000001">
    <property type="protein sequence ID" value="MBB6391074.1"/>
    <property type="molecule type" value="Genomic_DNA"/>
</dbReference>
<reference evidence="1 2" key="1">
    <citation type="submission" date="2020-08" db="EMBL/GenBank/DDBJ databases">
        <title>Sequencing the genomes of 1000 actinobacteria strains.</title>
        <authorList>
            <person name="Klenk H.-P."/>
        </authorList>
    </citation>
    <scope>NUCLEOTIDE SEQUENCE [LARGE SCALE GENOMIC DNA]</scope>
    <source>
        <strain evidence="1 2">DSM 12511</strain>
    </source>
</reference>
<evidence type="ECO:0000313" key="1">
    <source>
        <dbReference type="EMBL" id="MBB6391074.1"/>
    </source>
</evidence>
<gene>
    <name evidence="1" type="ORF">HD594_001387</name>
</gene>
<evidence type="ECO:0000313" key="2">
    <source>
        <dbReference type="Proteomes" id="UP000537775"/>
    </source>
</evidence>
<name>A0A7X0FP26_9MICO</name>
<accession>A0A7X0FP26</accession>
<keyword evidence="2" id="KW-1185">Reference proteome</keyword>
<comment type="caution">
    <text evidence="1">The sequence shown here is derived from an EMBL/GenBank/DDBJ whole genome shotgun (WGS) entry which is preliminary data.</text>
</comment>
<dbReference type="AlphaFoldDB" id="A0A7X0FP26"/>
<sequence length="300" mass="33088">MPSTSSRSTLRGLATDPRTRVVGAVHARLVAPLARFRLERRALRESSLVTGSVPVDVSLTSHGDRLQQVHVAIESIAQGSMRPRSITLWLDIPETSWEPTPWLKSQVSRGLTVRFTSNYGPHTKYYPYCLERPDAGSTLVTADDDILYPRNWLEVLWSEFLQSGGETVVCHRAHHIELADDNTIAPYLDWTRCTTTAPSPRIFATGVSGVIYPKRMVCALRDAGTAFLDEAPRADDVWLHRVALRERVPVRQATRAPLDLTAVSGTQAMSLGAANVFGEGNDLQIRATYSSADIARLQAG</sequence>
<proteinExistence type="predicted"/>